<protein>
    <submittedName>
        <fullName evidence="1">Uncharacterized protein</fullName>
    </submittedName>
</protein>
<dbReference type="EMBL" id="JASBWS010000003">
    <property type="protein sequence ID" value="KAJ9116698.1"/>
    <property type="molecule type" value="Genomic_DNA"/>
</dbReference>
<keyword evidence="2" id="KW-1185">Reference proteome</keyword>
<name>A0ACC2WYW6_9TREE</name>
<organism evidence="1 2">
    <name type="scientific">Naganishia adeliensis</name>
    <dbReference type="NCBI Taxonomy" id="92952"/>
    <lineage>
        <taxon>Eukaryota</taxon>
        <taxon>Fungi</taxon>
        <taxon>Dikarya</taxon>
        <taxon>Basidiomycota</taxon>
        <taxon>Agaricomycotina</taxon>
        <taxon>Tremellomycetes</taxon>
        <taxon>Filobasidiales</taxon>
        <taxon>Filobasidiaceae</taxon>
        <taxon>Naganishia</taxon>
    </lineage>
</organism>
<evidence type="ECO:0000313" key="1">
    <source>
        <dbReference type="EMBL" id="KAJ9116698.1"/>
    </source>
</evidence>
<dbReference type="Proteomes" id="UP001230649">
    <property type="component" value="Unassembled WGS sequence"/>
</dbReference>
<sequence length="538" mass="56495">MTAIIAGKLPASFIPVEFSLPPQRRPSTASASSTTSSSRSTYDLVQCLEPSYRYLLSPGKPPLRRSPLLPSAGTQASSTANASASDQGSIIDSGSEDRKVRRKGKAYRSPPLEPARSQHLRLADTTSSAVGSTSSTATSSTATQPLAGMVAEPLAYVGTINYSFILHACQSISQPHDGSSNRSPPRNGDHSSQRHSSSAKTSKGKNGGAKSSAGLWDWKGKGNDRSAKEPLKQKKIVGNGTSQTSRANNIREANEESRSRSKRPARHTSQQRQQRNKSSEPAVTSKKTSPPTATSTPLTRNNSAAGSTQVANEASGAKHSSSLVPPPSVHQAHLHPPPSPLRQSAIPARLSDKSHAGKGKAVEGIAVDTPMTRSSSHGVAASDAIVHATRGSKRRQSSAGPSFAAGEDEEDVSKRLRRALASSIPLAGPSLLAPASPKRAARSARPATRYATRSAPNSPPGAASDSFAGGAVDLTHLHPAVNRVGRGTLRRTLSHDALSEEPESLSARQDAETAAQSRSRRDVSLPKNLRDYQTGIHA</sequence>
<reference evidence="1" key="1">
    <citation type="submission" date="2023-04" db="EMBL/GenBank/DDBJ databases">
        <title>Draft Genome sequencing of Naganishia species isolated from polar environments using Oxford Nanopore Technology.</title>
        <authorList>
            <person name="Leo P."/>
            <person name="Venkateswaran K."/>
        </authorList>
    </citation>
    <scope>NUCLEOTIDE SEQUENCE</scope>
    <source>
        <strain evidence="1">MNA-CCFEE 5262</strain>
    </source>
</reference>
<evidence type="ECO:0000313" key="2">
    <source>
        <dbReference type="Proteomes" id="UP001230649"/>
    </source>
</evidence>
<comment type="caution">
    <text evidence="1">The sequence shown here is derived from an EMBL/GenBank/DDBJ whole genome shotgun (WGS) entry which is preliminary data.</text>
</comment>
<proteinExistence type="predicted"/>
<gene>
    <name evidence="1" type="ORF">QFC20_000633</name>
</gene>
<accession>A0ACC2WYW6</accession>